<evidence type="ECO:0000313" key="7">
    <source>
        <dbReference type="Proteomes" id="UP000664132"/>
    </source>
</evidence>
<feature type="domain" description="O-methyltransferase C-terminal" evidence="5">
    <location>
        <begin position="170"/>
        <end position="374"/>
    </location>
</feature>
<reference evidence="6" key="1">
    <citation type="submission" date="2021-02" db="EMBL/GenBank/DDBJ databases">
        <title>Genome sequence Cadophora malorum strain M34.</title>
        <authorList>
            <person name="Stefanovic E."/>
            <person name="Vu D."/>
            <person name="Scully C."/>
            <person name="Dijksterhuis J."/>
            <person name="Roader J."/>
            <person name="Houbraken J."/>
        </authorList>
    </citation>
    <scope>NUCLEOTIDE SEQUENCE</scope>
    <source>
        <strain evidence="6">M34</strain>
    </source>
</reference>
<dbReference type="PROSITE" id="PS51683">
    <property type="entry name" value="SAM_OMT_II"/>
    <property type="match status" value="1"/>
</dbReference>
<dbReference type="PANTHER" id="PTHR43712:SF11">
    <property type="entry name" value="O-METHYLTRANSFERASE (AFU_ORTHOLOGUE AFUA_2G17820)-RELATED"/>
    <property type="match status" value="1"/>
</dbReference>
<evidence type="ECO:0000256" key="4">
    <source>
        <dbReference type="PIRSR" id="PIRSR005739-1"/>
    </source>
</evidence>
<accession>A0A8H7TAV6</accession>
<gene>
    <name evidence="6" type="ORF">IFR04_010713</name>
</gene>
<keyword evidence="3" id="KW-0949">S-adenosyl-L-methionine</keyword>
<evidence type="ECO:0000259" key="5">
    <source>
        <dbReference type="Pfam" id="PF00891"/>
    </source>
</evidence>
<sequence>MSDPISKALVEAEKLVAALKDVKANPTPAEHLALLKYTDNVRTQLEEPYDIVTRWAESIAVTAALSTLTQIGAFGRLPLEGSVSAKDLAADVNVDVSVITRAMRVILVNGIGTETAPEEYQQNMLSMVLQPQALGAFFSLCMDFNRTWVKLPEYLKTHSPADLYDIKKSPFAYAAGKEGLTYYEVLNEDEDQRVIWNNTMQQMEKNMPILGMFPFASLKEQVEKEPERPFIVDVGSGKGQAMLAIETECPNFFGASVILQDLPIVINTLKAEDLPGITPTIHDIFTPQPVKNAHVYFLRRLLHDFYIPVCLDILKNIVQAMGPDSRLIICDMLVPEKVEVGGPMELYWLDFSLLTISGREKTLKEFNEMFDEVGLELIKVYPSGIGSTAMLETKLKKA</sequence>
<keyword evidence="1" id="KW-0489">Methyltransferase</keyword>
<dbReference type="SUPFAM" id="SSF53335">
    <property type="entry name" value="S-adenosyl-L-methionine-dependent methyltransferases"/>
    <property type="match status" value="1"/>
</dbReference>
<dbReference type="Proteomes" id="UP000664132">
    <property type="component" value="Unassembled WGS sequence"/>
</dbReference>
<dbReference type="InterPro" id="IPR036390">
    <property type="entry name" value="WH_DNA-bd_sf"/>
</dbReference>
<dbReference type="GO" id="GO:0008171">
    <property type="term" value="F:O-methyltransferase activity"/>
    <property type="evidence" value="ECO:0007669"/>
    <property type="project" value="InterPro"/>
</dbReference>
<evidence type="ECO:0000313" key="6">
    <source>
        <dbReference type="EMBL" id="KAG4416131.1"/>
    </source>
</evidence>
<organism evidence="6 7">
    <name type="scientific">Cadophora malorum</name>
    <dbReference type="NCBI Taxonomy" id="108018"/>
    <lineage>
        <taxon>Eukaryota</taxon>
        <taxon>Fungi</taxon>
        <taxon>Dikarya</taxon>
        <taxon>Ascomycota</taxon>
        <taxon>Pezizomycotina</taxon>
        <taxon>Leotiomycetes</taxon>
        <taxon>Helotiales</taxon>
        <taxon>Ploettnerulaceae</taxon>
        <taxon>Cadophora</taxon>
    </lineage>
</organism>
<evidence type="ECO:0000256" key="1">
    <source>
        <dbReference type="ARBA" id="ARBA00022603"/>
    </source>
</evidence>
<dbReference type="OrthoDB" id="1535081at2759"/>
<dbReference type="GO" id="GO:0032259">
    <property type="term" value="P:methylation"/>
    <property type="evidence" value="ECO:0007669"/>
    <property type="project" value="UniProtKB-KW"/>
</dbReference>
<dbReference type="SUPFAM" id="SSF46785">
    <property type="entry name" value="Winged helix' DNA-binding domain"/>
    <property type="match status" value="1"/>
</dbReference>
<feature type="active site" description="Proton acceptor" evidence="4">
    <location>
        <position position="303"/>
    </location>
</feature>
<dbReference type="InterPro" id="IPR001077">
    <property type="entry name" value="COMT_C"/>
</dbReference>
<dbReference type="InterPro" id="IPR016461">
    <property type="entry name" value="COMT-like"/>
</dbReference>
<dbReference type="PANTHER" id="PTHR43712">
    <property type="entry name" value="PUTATIVE (AFU_ORTHOLOGUE AFUA_4G14580)-RELATED"/>
    <property type="match status" value="1"/>
</dbReference>
<proteinExistence type="predicted"/>
<dbReference type="InterPro" id="IPR036388">
    <property type="entry name" value="WH-like_DNA-bd_sf"/>
</dbReference>
<dbReference type="Gene3D" id="3.40.50.150">
    <property type="entry name" value="Vaccinia Virus protein VP39"/>
    <property type="match status" value="1"/>
</dbReference>
<dbReference type="Pfam" id="PF00891">
    <property type="entry name" value="Methyltransf_2"/>
    <property type="match status" value="1"/>
</dbReference>
<protein>
    <recommendedName>
        <fullName evidence="5">O-methyltransferase C-terminal domain-containing protein</fullName>
    </recommendedName>
</protein>
<evidence type="ECO:0000256" key="3">
    <source>
        <dbReference type="ARBA" id="ARBA00022691"/>
    </source>
</evidence>
<keyword evidence="7" id="KW-1185">Reference proteome</keyword>
<dbReference type="Gene3D" id="1.10.10.10">
    <property type="entry name" value="Winged helix-like DNA-binding domain superfamily/Winged helix DNA-binding domain"/>
    <property type="match status" value="1"/>
</dbReference>
<dbReference type="EMBL" id="JAFJYH010000196">
    <property type="protein sequence ID" value="KAG4416131.1"/>
    <property type="molecule type" value="Genomic_DNA"/>
</dbReference>
<dbReference type="InterPro" id="IPR029063">
    <property type="entry name" value="SAM-dependent_MTases_sf"/>
</dbReference>
<dbReference type="PIRSF" id="PIRSF005739">
    <property type="entry name" value="O-mtase"/>
    <property type="match status" value="1"/>
</dbReference>
<dbReference type="AlphaFoldDB" id="A0A8H7TAV6"/>
<name>A0A8H7TAV6_9HELO</name>
<comment type="caution">
    <text evidence="6">The sequence shown here is derived from an EMBL/GenBank/DDBJ whole genome shotgun (WGS) entry which is preliminary data.</text>
</comment>
<keyword evidence="2" id="KW-0808">Transferase</keyword>
<evidence type="ECO:0000256" key="2">
    <source>
        <dbReference type="ARBA" id="ARBA00022679"/>
    </source>
</evidence>